<dbReference type="PANTHER" id="PTHR30302:SF5">
    <property type="entry name" value="SLR1876 PROTEIN"/>
    <property type="match status" value="1"/>
</dbReference>
<comment type="caution">
    <text evidence="1">The sequence shown here is derived from an EMBL/GenBank/DDBJ whole genome shotgun (WGS) entry which is preliminary data.</text>
</comment>
<keyword evidence="1" id="KW-0645">Protease</keyword>
<dbReference type="NCBIfam" id="TIGR00072">
    <property type="entry name" value="hydrog_prot"/>
    <property type="match status" value="1"/>
</dbReference>
<dbReference type="EMBL" id="DSPX01000017">
    <property type="protein sequence ID" value="HGF99456.1"/>
    <property type="molecule type" value="Genomic_DNA"/>
</dbReference>
<dbReference type="SUPFAM" id="SSF53163">
    <property type="entry name" value="HybD-like"/>
    <property type="match status" value="1"/>
</dbReference>
<gene>
    <name evidence="1" type="ORF">ENR15_01980</name>
</gene>
<keyword evidence="1" id="KW-0378">Hydrolase</keyword>
<dbReference type="Gene3D" id="3.40.50.1450">
    <property type="entry name" value="HybD-like"/>
    <property type="match status" value="1"/>
</dbReference>
<dbReference type="AlphaFoldDB" id="A0A7C3VHD5"/>
<dbReference type="InterPro" id="IPR023430">
    <property type="entry name" value="Pept_HybD-like_dom_sf"/>
</dbReference>
<accession>A0A7C3VHD5</accession>
<sequence>MPTWEKVVVIGYGNTLRRDDGAGQKVAEAVAARGWENVLSLAVHQLTPELAAEIATADKAIFADASPDAKTVEVREIADNFRENLPFSPHTSDPKGLLSLTKLLYDKNPKAWWVLIPALDFEFGEELSPVTVTGIIDAVAKIEQLIIA</sequence>
<dbReference type="CDD" id="cd06066">
    <property type="entry name" value="H2MP_NAD-link-bidir"/>
    <property type="match status" value="1"/>
</dbReference>
<name>A0A7C3VHD5_9CYAN</name>
<dbReference type="GO" id="GO:0016485">
    <property type="term" value="P:protein processing"/>
    <property type="evidence" value="ECO:0007669"/>
    <property type="project" value="TreeGrafter"/>
</dbReference>
<reference evidence="1" key="1">
    <citation type="journal article" date="2020" name="mSystems">
        <title>Genome- and Community-Level Interaction Insights into Carbon Utilization and Element Cycling Functions of Hydrothermarchaeota in Hydrothermal Sediment.</title>
        <authorList>
            <person name="Zhou Z."/>
            <person name="Liu Y."/>
            <person name="Xu W."/>
            <person name="Pan J."/>
            <person name="Luo Z.H."/>
            <person name="Li M."/>
        </authorList>
    </citation>
    <scope>NUCLEOTIDE SEQUENCE [LARGE SCALE GENOMIC DNA]</scope>
    <source>
        <strain evidence="1">SpSt-374</strain>
    </source>
</reference>
<dbReference type="GO" id="GO:0008047">
    <property type="term" value="F:enzyme activator activity"/>
    <property type="evidence" value="ECO:0007669"/>
    <property type="project" value="InterPro"/>
</dbReference>
<dbReference type="InterPro" id="IPR000671">
    <property type="entry name" value="Peptidase_A31"/>
</dbReference>
<dbReference type="PANTHER" id="PTHR30302">
    <property type="entry name" value="HYDROGENASE 1 MATURATION PROTEASE"/>
    <property type="match status" value="1"/>
</dbReference>
<organism evidence="1">
    <name type="scientific">Planktothricoides sp. SpSt-374</name>
    <dbReference type="NCBI Taxonomy" id="2282167"/>
    <lineage>
        <taxon>Bacteria</taxon>
        <taxon>Bacillati</taxon>
        <taxon>Cyanobacteriota</taxon>
        <taxon>Cyanophyceae</taxon>
        <taxon>Oscillatoriophycideae</taxon>
        <taxon>Oscillatoriales</taxon>
        <taxon>Oscillatoriaceae</taxon>
        <taxon>Planktothricoides</taxon>
    </lineage>
</organism>
<evidence type="ECO:0000313" key="1">
    <source>
        <dbReference type="EMBL" id="HGF99456.1"/>
    </source>
</evidence>
<proteinExistence type="predicted"/>
<protein>
    <submittedName>
        <fullName evidence="1">Hydrogenase maturation protease</fullName>
    </submittedName>
</protein>
<dbReference type="GO" id="GO:0004175">
    <property type="term" value="F:endopeptidase activity"/>
    <property type="evidence" value="ECO:0007669"/>
    <property type="project" value="TreeGrafter"/>
</dbReference>